<evidence type="ECO:0000313" key="5">
    <source>
        <dbReference type="Proteomes" id="UP000053171"/>
    </source>
</evidence>
<evidence type="ECO:0000313" key="2">
    <source>
        <dbReference type="EMBL" id="OAX51886.1"/>
    </source>
</evidence>
<dbReference type="Proteomes" id="UP000092021">
    <property type="component" value="Unassembled WGS sequence"/>
</dbReference>
<dbReference type="RefSeq" id="WP_064725389.1">
    <property type="nucleotide sequence ID" value="NZ_CP065738.1"/>
</dbReference>
<keyword evidence="1" id="KW-0472">Membrane</keyword>
<sequence length="74" mass="7858">MMSPPSAPEAPAPWKLGLRGLAQPLGVVAAVLVWTAFRGDDPWIAPSSLLGLAVAVVVGILIEWAMNRWIPEVT</sequence>
<reference evidence="5" key="2">
    <citation type="submission" date="2016-04" db="EMBL/GenBank/DDBJ databases">
        <authorList>
            <person name="Waterworth S."/>
            <person name="Matcher G."/>
        </authorList>
    </citation>
    <scope>NUCLEOTIDE SEQUENCE [LARGE SCALE GENOMIC DNA]</scope>
    <source>
        <strain evidence="5">RuSp02-3</strain>
    </source>
</reference>
<dbReference type="EMBL" id="LWGZ01000646">
    <property type="protein sequence ID" value="OAX59354.1"/>
    <property type="molecule type" value="Genomic_DNA"/>
</dbReference>
<dbReference type="EMBL" id="CP065738">
    <property type="protein sequence ID" value="QPT53540.1"/>
    <property type="molecule type" value="Genomic_DNA"/>
</dbReference>
<keyword evidence="1" id="KW-0812">Transmembrane</keyword>
<dbReference type="Proteomes" id="UP000053171">
    <property type="component" value="Unassembled WGS sequence"/>
</dbReference>
<protein>
    <submittedName>
        <fullName evidence="2">Uncharacterized protein</fullName>
    </submittedName>
</protein>
<reference evidence="4 7" key="4">
    <citation type="submission" date="2020-12" db="EMBL/GenBank/DDBJ databases">
        <title>FDA dAtabase for Regulatory Grade micrObial Sequences (FDA-ARGOS): Supporting development and validation of Infectious Disease Dx tests.</title>
        <authorList>
            <person name="Sproer C."/>
            <person name="Gronow S."/>
            <person name="Severitt S."/>
            <person name="Schroder I."/>
            <person name="Tallon L."/>
            <person name="Sadzewicz L."/>
            <person name="Zhao X."/>
            <person name="Boylan J."/>
            <person name="Ott S."/>
            <person name="Bowen H."/>
            <person name="Vavikolanu K."/>
            <person name="Mehta A."/>
            <person name="Aluvathingal J."/>
            <person name="Nadendla S."/>
            <person name="Lowell S."/>
            <person name="Myers T."/>
            <person name="Yan Y."/>
            <person name="Sichtig H."/>
        </authorList>
    </citation>
    <scope>NUCLEOTIDE SEQUENCE [LARGE SCALE GENOMIC DNA]</scope>
    <source>
        <strain evidence="4 7">FDAARGOS_864</strain>
    </source>
</reference>
<name>A0A199NT55_9MICC</name>
<accession>A0A199NT55</accession>
<gene>
    <name evidence="3" type="ORF">A5N15_07310</name>
    <name evidence="2" type="ORF">AN277_0206015</name>
    <name evidence="4" type="ORF">I6G21_09860</name>
</gene>
<evidence type="ECO:0000313" key="7">
    <source>
        <dbReference type="Proteomes" id="UP000594975"/>
    </source>
</evidence>
<proteinExistence type="predicted"/>
<feature type="transmembrane region" description="Helical" evidence="1">
    <location>
        <begin position="43"/>
        <end position="62"/>
    </location>
</feature>
<keyword evidence="1" id="KW-1133">Transmembrane helix</keyword>
<dbReference type="AlphaFoldDB" id="A0A199NT55"/>
<dbReference type="EMBL" id="LJBJ02000010">
    <property type="protein sequence ID" value="OAX51886.1"/>
    <property type="molecule type" value="Genomic_DNA"/>
</dbReference>
<dbReference type="Proteomes" id="UP000594975">
    <property type="component" value="Chromosome"/>
</dbReference>
<keyword evidence="5" id="KW-1185">Reference proteome</keyword>
<organism evidence="2 5">
    <name type="scientific">Rothia kristinae</name>
    <dbReference type="NCBI Taxonomy" id="37923"/>
    <lineage>
        <taxon>Bacteria</taxon>
        <taxon>Bacillati</taxon>
        <taxon>Actinomycetota</taxon>
        <taxon>Actinomycetes</taxon>
        <taxon>Micrococcales</taxon>
        <taxon>Micrococcaceae</taxon>
        <taxon>Rothia</taxon>
    </lineage>
</organism>
<evidence type="ECO:0000256" key="1">
    <source>
        <dbReference type="SAM" id="Phobius"/>
    </source>
</evidence>
<evidence type="ECO:0000313" key="3">
    <source>
        <dbReference type="EMBL" id="OAX59354.1"/>
    </source>
</evidence>
<reference evidence="2 5" key="3">
    <citation type="submission" date="2016-06" db="EMBL/GenBank/DDBJ databases">
        <title>Identification of putative biosynthetic pathways for the production of bioactive secondary metabolites by the marine actinomycete Kocuria kristinae RUTW2-3.</title>
        <authorList>
            <person name="Waterworth S.C."/>
            <person name="Walmsley T.A."/>
            <person name="Matongo T."/>
            <person name="Davies-Coleman M.T."/>
            <person name="Dorrington R.A."/>
        </authorList>
    </citation>
    <scope>NUCLEOTIDE SEQUENCE [LARGE SCALE GENOMIC DNA]</scope>
    <source>
        <strain evidence="5">RuSp02-3</strain>
        <strain evidence="2">RUTW2-3</strain>
        <strain evidence="3 6">RUTW4-5</strain>
    </source>
</reference>
<dbReference type="KEGG" id="rkr:I6G21_09860"/>
<evidence type="ECO:0000313" key="6">
    <source>
        <dbReference type="Proteomes" id="UP000092021"/>
    </source>
</evidence>
<dbReference type="GeneID" id="61263700"/>
<reference evidence="2" key="1">
    <citation type="submission" date="2016-04" db="EMBL/GenBank/DDBJ databases">
        <authorList>
            <person name="Evans L.H."/>
            <person name="Alamgir A."/>
            <person name="Owens N."/>
            <person name="Weber N.D."/>
            <person name="Virtaneva K."/>
            <person name="Barbian K."/>
            <person name="Babar A."/>
            <person name="Rosenke K."/>
        </authorList>
    </citation>
    <scope>NUCLEOTIDE SEQUENCE [LARGE SCALE GENOMIC DNA]</scope>
    <source>
        <strain evidence="2">RUTW2-3</strain>
    </source>
</reference>
<evidence type="ECO:0000313" key="4">
    <source>
        <dbReference type="EMBL" id="QPT53540.1"/>
    </source>
</evidence>
<feature type="transmembrane region" description="Helical" evidence="1">
    <location>
        <begin position="21"/>
        <end position="37"/>
    </location>
</feature>